<keyword evidence="3 8" id="KW-0732">Signal</keyword>
<dbReference type="RefSeq" id="WP_341419182.1">
    <property type="nucleotide sequence ID" value="NZ_JBBPCC010000026.1"/>
</dbReference>
<evidence type="ECO:0000313" key="10">
    <source>
        <dbReference type="Proteomes" id="UP001469365"/>
    </source>
</evidence>
<dbReference type="PANTHER" id="PTHR30429:SF0">
    <property type="entry name" value="METHIONINE-BINDING LIPOPROTEIN METQ"/>
    <property type="match status" value="1"/>
</dbReference>
<evidence type="ECO:0000256" key="1">
    <source>
        <dbReference type="ARBA" id="ARBA00004635"/>
    </source>
</evidence>
<name>A0ABU9DT42_9BACL</name>
<protein>
    <submittedName>
        <fullName evidence="9">MetQ/NlpA family ABC transporter substrate-binding protein</fullName>
    </submittedName>
</protein>
<accession>A0ABU9DT42</accession>
<keyword evidence="6" id="KW-0449">Lipoprotein</keyword>
<reference evidence="9 10" key="1">
    <citation type="submission" date="2024-04" db="EMBL/GenBank/DDBJ databases">
        <title>draft genome sequnece of Paenibacillus filicis.</title>
        <authorList>
            <person name="Kim D.-U."/>
        </authorList>
    </citation>
    <scope>NUCLEOTIDE SEQUENCE [LARGE SCALE GENOMIC DNA]</scope>
    <source>
        <strain evidence="9 10">KACC14197</strain>
    </source>
</reference>
<comment type="caution">
    <text evidence="9">The sequence shown here is derived from an EMBL/GenBank/DDBJ whole genome shotgun (WGS) entry which is preliminary data.</text>
</comment>
<gene>
    <name evidence="9" type="ORF">WMW72_29570</name>
</gene>
<dbReference type="PROSITE" id="PS51257">
    <property type="entry name" value="PROKAR_LIPOPROTEIN"/>
    <property type="match status" value="1"/>
</dbReference>
<feature type="chain" id="PRO_5047299908" evidence="8">
    <location>
        <begin position="26"/>
        <end position="296"/>
    </location>
</feature>
<dbReference type="Pfam" id="PF03180">
    <property type="entry name" value="Lipoprotein_9"/>
    <property type="match status" value="1"/>
</dbReference>
<feature type="signal peptide" evidence="8">
    <location>
        <begin position="1"/>
        <end position="25"/>
    </location>
</feature>
<organism evidence="9 10">
    <name type="scientific">Paenibacillus filicis</name>
    <dbReference type="NCBI Taxonomy" id="669464"/>
    <lineage>
        <taxon>Bacteria</taxon>
        <taxon>Bacillati</taxon>
        <taxon>Bacillota</taxon>
        <taxon>Bacilli</taxon>
        <taxon>Bacillales</taxon>
        <taxon>Paenibacillaceae</taxon>
        <taxon>Paenibacillus</taxon>
    </lineage>
</organism>
<evidence type="ECO:0000313" key="9">
    <source>
        <dbReference type="EMBL" id="MEK8132053.1"/>
    </source>
</evidence>
<feature type="compositionally biased region" description="Polar residues" evidence="7">
    <location>
        <begin position="25"/>
        <end position="36"/>
    </location>
</feature>
<keyword evidence="4" id="KW-0472">Membrane</keyword>
<evidence type="ECO:0000256" key="8">
    <source>
        <dbReference type="SAM" id="SignalP"/>
    </source>
</evidence>
<proteinExistence type="inferred from homology"/>
<dbReference type="EMBL" id="JBBPCC010000026">
    <property type="protein sequence ID" value="MEK8132053.1"/>
    <property type="molecule type" value="Genomic_DNA"/>
</dbReference>
<dbReference type="Gene3D" id="3.40.190.10">
    <property type="entry name" value="Periplasmic binding protein-like II"/>
    <property type="match status" value="2"/>
</dbReference>
<evidence type="ECO:0000256" key="6">
    <source>
        <dbReference type="ARBA" id="ARBA00023288"/>
    </source>
</evidence>
<evidence type="ECO:0000256" key="2">
    <source>
        <dbReference type="ARBA" id="ARBA00008973"/>
    </source>
</evidence>
<comment type="similarity">
    <text evidence="2">Belongs to the NlpA lipoprotein family.</text>
</comment>
<evidence type="ECO:0000256" key="4">
    <source>
        <dbReference type="ARBA" id="ARBA00023136"/>
    </source>
</evidence>
<comment type="subcellular location">
    <subcellularLocation>
        <location evidence="1">Membrane</location>
        <topology evidence="1">Lipid-anchor</topology>
    </subcellularLocation>
</comment>
<evidence type="ECO:0000256" key="5">
    <source>
        <dbReference type="ARBA" id="ARBA00023139"/>
    </source>
</evidence>
<evidence type="ECO:0000256" key="3">
    <source>
        <dbReference type="ARBA" id="ARBA00022729"/>
    </source>
</evidence>
<dbReference type="SUPFAM" id="SSF53850">
    <property type="entry name" value="Periplasmic binding protein-like II"/>
    <property type="match status" value="1"/>
</dbReference>
<dbReference type="InterPro" id="IPR004872">
    <property type="entry name" value="Lipoprotein_NlpA"/>
</dbReference>
<dbReference type="Proteomes" id="UP001469365">
    <property type="component" value="Unassembled WGS sequence"/>
</dbReference>
<keyword evidence="5" id="KW-0564">Palmitate</keyword>
<feature type="region of interest" description="Disordered" evidence="7">
    <location>
        <begin position="25"/>
        <end position="52"/>
    </location>
</feature>
<keyword evidence="10" id="KW-1185">Reference proteome</keyword>
<sequence length="296" mass="31938">MKKSAFSILLSILTLILISACGSQASNTSNTPSAAKTQPEKSGDGAGASNTKPEDRVIKLLANSSNHNDEVAAILVKEVEKLGYKLEFKVPTDIIIANKEVVEGLYDAVLGNHSAALNAFNKANNTNLVPAFLTTFAPNGIYSKKYASFKDLPDGATISIPGDTANGGRPLLILQNAGLIKIKEGLDVTKITPSDIVDNPHKFKFKTLETGLLLRALDDLDAGFLFQSQRANGGLKLESAFGLESAEVKDFYIIAATRPELVGSPKIEALKKAYYSDAVKQFYQTRFDKGSIYYAW</sequence>
<evidence type="ECO:0000256" key="7">
    <source>
        <dbReference type="SAM" id="MobiDB-lite"/>
    </source>
</evidence>
<dbReference type="PANTHER" id="PTHR30429">
    <property type="entry name" value="D-METHIONINE-BINDING LIPOPROTEIN METQ"/>
    <property type="match status" value="1"/>
</dbReference>